<gene>
    <name evidence="2" type="ORF">BDK51DRAFT_41262</name>
</gene>
<evidence type="ECO:0000313" key="2">
    <source>
        <dbReference type="EMBL" id="RKO90309.1"/>
    </source>
</evidence>
<feature type="compositionally biased region" description="Low complexity" evidence="1">
    <location>
        <begin position="44"/>
        <end position="54"/>
    </location>
</feature>
<feature type="compositionally biased region" description="Low complexity" evidence="1">
    <location>
        <begin position="8"/>
        <end position="23"/>
    </location>
</feature>
<feature type="compositionally biased region" description="Basic residues" evidence="1">
    <location>
        <begin position="188"/>
        <end position="201"/>
    </location>
</feature>
<evidence type="ECO:0000256" key="1">
    <source>
        <dbReference type="SAM" id="MobiDB-lite"/>
    </source>
</evidence>
<name>A0A4P9WCC7_9FUNG</name>
<feature type="region of interest" description="Disordered" evidence="1">
    <location>
        <begin position="71"/>
        <end position="105"/>
    </location>
</feature>
<accession>A0A4P9WCC7</accession>
<dbReference type="EMBL" id="KZ995618">
    <property type="protein sequence ID" value="RKO90309.1"/>
    <property type="molecule type" value="Genomic_DNA"/>
</dbReference>
<sequence>MPRSTLWSGPSASPASARSLQSADQILAHAGRWRRLTDDPLRSPPSSGRPSTSPQHRGDQVILEGIRRLSGSNGVASAGRGRQQRNRTAPDRMVTDRQRRGPDRNKLPNLKLLRYTRRWLAADLAVIAAGYSHLVVVNLAYGGREVTDVGVSELDLFATSITPITLVTLKSHRPLALLAIGGKPLSRTTHRRHREGPRSARHVPPQAPLGRPRVGPKCSHRVHPPGRGEESEPIAYRWGRAFAVFLRLAL</sequence>
<feature type="region of interest" description="Disordered" evidence="1">
    <location>
        <begin position="187"/>
        <end position="230"/>
    </location>
</feature>
<proteinExistence type="predicted"/>
<dbReference type="AlphaFoldDB" id="A0A4P9WCC7"/>
<keyword evidence="3" id="KW-1185">Reference proteome</keyword>
<evidence type="ECO:0000313" key="3">
    <source>
        <dbReference type="Proteomes" id="UP000269721"/>
    </source>
</evidence>
<protein>
    <submittedName>
        <fullName evidence="2">Uncharacterized protein</fullName>
    </submittedName>
</protein>
<feature type="compositionally biased region" description="Basic and acidic residues" evidence="1">
    <location>
        <begin position="88"/>
        <end position="105"/>
    </location>
</feature>
<reference evidence="3" key="1">
    <citation type="journal article" date="2018" name="Nat. Microbiol.">
        <title>Leveraging single-cell genomics to expand the fungal tree of life.</title>
        <authorList>
            <person name="Ahrendt S.R."/>
            <person name="Quandt C.A."/>
            <person name="Ciobanu D."/>
            <person name="Clum A."/>
            <person name="Salamov A."/>
            <person name="Andreopoulos B."/>
            <person name="Cheng J.F."/>
            <person name="Woyke T."/>
            <person name="Pelin A."/>
            <person name="Henrissat B."/>
            <person name="Reynolds N.K."/>
            <person name="Benny G.L."/>
            <person name="Smith M.E."/>
            <person name="James T.Y."/>
            <person name="Grigoriev I.V."/>
        </authorList>
    </citation>
    <scope>NUCLEOTIDE SEQUENCE [LARGE SCALE GENOMIC DNA]</scope>
</reference>
<organism evidence="2 3">
    <name type="scientific">Blyttiomyces helicus</name>
    <dbReference type="NCBI Taxonomy" id="388810"/>
    <lineage>
        <taxon>Eukaryota</taxon>
        <taxon>Fungi</taxon>
        <taxon>Fungi incertae sedis</taxon>
        <taxon>Chytridiomycota</taxon>
        <taxon>Chytridiomycota incertae sedis</taxon>
        <taxon>Chytridiomycetes</taxon>
        <taxon>Chytridiomycetes incertae sedis</taxon>
        <taxon>Blyttiomyces</taxon>
    </lineage>
</organism>
<dbReference type="Proteomes" id="UP000269721">
    <property type="component" value="Unassembled WGS sequence"/>
</dbReference>
<feature type="region of interest" description="Disordered" evidence="1">
    <location>
        <begin position="1"/>
        <end position="58"/>
    </location>
</feature>